<name>A0A1L7XTN2_9HELO</name>
<feature type="region of interest" description="Disordered" evidence="1">
    <location>
        <begin position="214"/>
        <end position="286"/>
    </location>
</feature>
<dbReference type="STRING" id="576137.A0A1L7XTN2"/>
<feature type="compositionally biased region" description="Basic and acidic residues" evidence="1">
    <location>
        <begin position="214"/>
        <end position="225"/>
    </location>
</feature>
<evidence type="ECO:0000313" key="3">
    <source>
        <dbReference type="Proteomes" id="UP000184330"/>
    </source>
</evidence>
<evidence type="ECO:0000256" key="1">
    <source>
        <dbReference type="SAM" id="MobiDB-lite"/>
    </source>
</evidence>
<gene>
    <name evidence="2" type="ORF">PAC_18237</name>
</gene>
<evidence type="ECO:0000313" key="2">
    <source>
        <dbReference type="EMBL" id="CZR68338.1"/>
    </source>
</evidence>
<proteinExistence type="predicted"/>
<accession>A0A1L7XTN2</accession>
<organism evidence="2 3">
    <name type="scientific">Phialocephala subalpina</name>
    <dbReference type="NCBI Taxonomy" id="576137"/>
    <lineage>
        <taxon>Eukaryota</taxon>
        <taxon>Fungi</taxon>
        <taxon>Dikarya</taxon>
        <taxon>Ascomycota</taxon>
        <taxon>Pezizomycotina</taxon>
        <taxon>Leotiomycetes</taxon>
        <taxon>Helotiales</taxon>
        <taxon>Mollisiaceae</taxon>
        <taxon>Phialocephala</taxon>
        <taxon>Phialocephala fortinii species complex</taxon>
    </lineage>
</organism>
<reference evidence="2 3" key="1">
    <citation type="submission" date="2016-03" db="EMBL/GenBank/DDBJ databases">
        <authorList>
            <person name="Ploux O."/>
        </authorList>
    </citation>
    <scope>NUCLEOTIDE SEQUENCE [LARGE SCALE GENOMIC DNA]</scope>
    <source>
        <strain evidence="2 3">UAMH 11012</strain>
    </source>
</reference>
<sequence>MSSRTTTTISTVVATTTKLSLSTMPPCRWQQPELSIGPRCQSLDVLGVYKCWSLKDKSPAHLVWNKVYKAIITLVEDQFEHLDARDSDLVVEMFMIGRKARTSSPTVLFSCESKSCRRKVIELVQKNSILACHPGISMAECSRLPRLLAFGEGLEMPILPPGVYVNGPLRSCGIDVLISGSHDKSPRKATIGGLVCVDDDYYGLTCAHAFSEAKEPDASGDRDLEFAFYGPDDPDDSSDGENDSVGMTSQGKKGLGQNSPLPPSTDSISTDQDPPPTNPREISDTNEFTKPVLLGTLFAKTAPGLSFDWALVKIEHPDFLIPHTTSSNLDLDIMVNKISSRGRVLCPKHIAHPLADARVLVCTGSIDGTYEGTLSTVASFMKAPGSEKFQEMWTVRCPDGSFCKLAT</sequence>
<dbReference type="EMBL" id="FJOG01000054">
    <property type="protein sequence ID" value="CZR68338.1"/>
    <property type="molecule type" value="Genomic_DNA"/>
</dbReference>
<dbReference type="Proteomes" id="UP000184330">
    <property type="component" value="Unassembled WGS sequence"/>
</dbReference>
<protein>
    <submittedName>
        <fullName evidence="2">Uncharacterized protein</fullName>
    </submittedName>
</protein>
<keyword evidence="3" id="KW-1185">Reference proteome</keyword>
<dbReference type="AlphaFoldDB" id="A0A1L7XTN2"/>
<feature type="compositionally biased region" description="Acidic residues" evidence="1">
    <location>
        <begin position="232"/>
        <end position="242"/>
    </location>
</feature>
<feature type="compositionally biased region" description="Polar residues" evidence="1">
    <location>
        <begin position="245"/>
        <end position="272"/>
    </location>
</feature>
<dbReference type="OrthoDB" id="409136at2759"/>